<dbReference type="SUPFAM" id="SSF55781">
    <property type="entry name" value="GAF domain-like"/>
    <property type="match status" value="1"/>
</dbReference>
<gene>
    <name evidence="6" type="ORF">HNR42_003600</name>
</gene>
<dbReference type="RefSeq" id="WP_183988870.1">
    <property type="nucleotide sequence ID" value="NZ_JACHHG010000022.1"/>
</dbReference>
<dbReference type="SUPFAM" id="SSF46785">
    <property type="entry name" value="Winged helix' DNA-binding domain"/>
    <property type="match status" value="1"/>
</dbReference>
<evidence type="ECO:0000256" key="1">
    <source>
        <dbReference type="ARBA" id="ARBA00023015"/>
    </source>
</evidence>
<dbReference type="InterPro" id="IPR029016">
    <property type="entry name" value="GAF-like_dom_sf"/>
</dbReference>
<dbReference type="EMBL" id="JACHHG010000022">
    <property type="protein sequence ID" value="MBB6100134.1"/>
    <property type="molecule type" value="Genomic_DNA"/>
</dbReference>
<dbReference type="GO" id="GO:0003677">
    <property type="term" value="F:DNA binding"/>
    <property type="evidence" value="ECO:0007669"/>
    <property type="project" value="UniProtKB-KW"/>
</dbReference>
<dbReference type="Gene3D" id="1.10.10.10">
    <property type="entry name" value="Winged helix-like DNA-binding domain superfamily/Winged helix DNA-binding domain"/>
    <property type="match status" value="1"/>
</dbReference>
<keyword evidence="7" id="KW-1185">Reference proteome</keyword>
<dbReference type="Gene3D" id="3.30.450.40">
    <property type="match status" value="1"/>
</dbReference>
<sequence>MVVAAFELLDLISRRPGLNLSELARQSGFTVNRTFRLLGTLEGAGWVSRSRHKTYYLGPRLMMIAARGSKQDPLVQAARLPMDWLSEQTGESVRLGVRVGETRTIVSSRESRFPLQVSVWLDDNIPLYAGALGCCLLAFSPRELQEKVLAGPLERGSEASRRDPTLLAAHLEQVRRSRVDAVIDHRHGLYSIASPILDHDGMAVGALGIFGATLRLPAEGPERYFELVREAAERTARQLHGG</sequence>
<organism evidence="6 7">
    <name type="scientific">Deinobacterium chartae</name>
    <dbReference type="NCBI Taxonomy" id="521158"/>
    <lineage>
        <taxon>Bacteria</taxon>
        <taxon>Thermotogati</taxon>
        <taxon>Deinococcota</taxon>
        <taxon>Deinococci</taxon>
        <taxon>Deinococcales</taxon>
        <taxon>Deinococcaceae</taxon>
        <taxon>Deinobacterium</taxon>
    </lineage>
</organism>
<evidence type="ECO:0000259" key="5">
    <source>
        <dbReference type="PROSITE" id="PS51078"/>
    </source>
</evidence>
<evidence type="ECO:0000313" key="6">
    <source>
        <dbReference type="EMBL" id="MBB6100134.1"/>
    </source>
</evidence>
<feature type="domain" description="IclR-ED" evidence="5">
    <location>
        <begin position="60"/>
        <end position="241"/>
    </location>
</feature>
<dbReference type="Pfam" id="PF09339">
    <property type="entry name" value="HTH_IclR"/>
    <property type="match status" value="1"/>
</dbReference>
<dbReference type="PANTHER" id="PTHR30136:SF24">
    <property type="entry name" value="HTH-TYPE TRANSCRIPTIONAL REPRESSOR ALLR"/>
    <property type="match status" value="1"/>
</dbReference>
<proteinExistence type="predicted"/>
<keyword evidence="1" id="KW-0805">Transcription regulation</keyword>
<dbReference type="InterPro" id="IPR005471">
    <property type="entry name" value="Tscrpt_reg_IclR_N"/>
</dbReference>
<name>A0A841I522_9DEIO</name>
<dbReference type="PANTHER" id="PTHR30136">
    <property type="entry name" value="HELIX-TURN-HELIX TRANSCRIPTIONAL REGULATOR, ICLR FAMILY"/>
    <property type="match status" value="1"/>
</dbReference>
<dbReference type="PROSITE" id="PS51078">
    <property type="entry name" value="ICLR_ED"/>
    <property type="match status" value="1"/>
</dbReference>
<dbReference type="InterPro" id="IPR036388">
    <property type="entry name" value="WH-like_DNA-bd_sf"/>
</dbReference>
<evidence type="ECO:0000256" key="2">
    <source>
        <dbReference type="ARBA" id="ARBA00023125"/>
    </source>
</evidence>
<evidence type="ECO:0000259" key="4">
    <source>
        <dbReference type="PROSITE" id="PS51077"/>
    </source>
</evidence>
<dbReference type="InterPro" id="IPR050707">
    <property type="entry name" value="HTH_MetabolicPath_Reg"/>
</dbReference>
<dbReference type="InterPro" id="IPR036390">
    <property type="entry name" value="WH_DNA-bd_sf"/>
</dbReference>
<accession>A0A841I522</accession>
<evidence type="ECO:0000313" key="7">
    <source>
        <dbReference type="Proteomes" id="UP000569951"/>
    </source>
</evidence>
<dbReference type="GO" id="GO:0045892">
    <property type="term" value="P:negative regulation of DNA-templated transcription"/>
    <property type="evidence" value="ECO:0007669"/>
    <property type="project" value="TreeGrafter"/>
</dbReference>
<keyword evidence="2 6" id="KW-0238">DNA-binding</keyword>
<evidence type="ECO:0000256" key="3">
    <source>
        <dbReference type="ARBA" id="ARBA00023163"/>
    </source>
</evidence>
<comment type="caution">
    <text evidence="6">The sequence shown here is derived from an EMBL/GenBank/DDBJ whole genome shotgun (WGS) entry which is preliminary data.</text>
</comment>
<dbReference type="Pfam" id="PF01614">
    <property type="entry name" value="IclR_C"/>
    <property type="match status" value="1"/>
</dbReference>
<keyword evidence="3" id="KW-0804">Transcription</keyword>
<protein>
    <submittedName>
        <fullName evidence="6">DNA-binding IclR family transcriptional regulator</fullName>
    </submittedName>
</protein>
<dbReference type="InterPro" id="IPR014757">
    <property type="entry name" value="Tscrpt_reg_IclR_C"/>
</dbReference>
<reference evidence="6 7" key="1">
    <citation type="submission" date="2020-08" db="EMBL/GenBank/DDBJ databases">
        <title>Genomic Encyclopedia of Type Strains, Phase IV (KMG-IV): sequencing the most valuable type-strain genomes for metagenomic binning, comparative biology and taxonomic classification.</title>
        <authorList>
            <person name="Goeker M."/>
        </authorList>
    </citation>
    <scope>NUCLEOTIDE SEQUENCE [LARGE SCALE GENOMIC DNA]</scope>
    <source>
        <strain evidence="6 7">DSM 21458</strain>
    </source>
</reference>
<dbReference type="SMART" id="SM00346">
    <property type="entry name" value="HTH_ICLR"/>
    <property type="match status" value="1"/>
</dbReference>
<dbReference type="GO" id="GO:0003700">
    <property type="term" value="F:DNA-binding transcription factor activity"/>
    <property type="evidence" value="ECO:0007669"/>
    <property type="project" value="TreeGrafter"/>
</dbReference>
<feature type="domain" description="HTH iclR-type" evidence="4">
    <location>
        <begin position="1"/>
        <end position="59"/>
    </location>
</feature>
<dbReference type="PROSITE" id="PS51077">
    <property type="entry name" value="HTH_ICLR"/>
    <property type="match status" value="1"/>
</dbReference>
<dbReference type="AlphaFoldDB" id="A0A841I522"/>
<dbReference type="Proteomes" id="UP000569951">
    <property type="component" value="Unassembled WGS sequence"/>
</dbReference>